<dbReference type="Gene3D" id="3.40.50.12780">
    <property type="entry name" value="N-terminal domain of ligase-like"/>
    <property type="match status" value="1"/>
</dbReference>
<name>F2RDK0_STRVP</name>
<reference evidence="4 5" key="1">
    <citation type="journal article" date="2011" name="BMC Genomics">
        <title>Genome-wide analysis of the role of GlnR in Streptomyces venezuelae provides new insights into global nitrogen regulation in actinomycetes.</title>
        <authorList>
            <person name="Pullan S.T."/>
            <person name="Bibb M.J."/>
            <person name="Merrick M."/>
        </authorList>
    </citation>
    <scope>NUCLEOTIDE SEQUENCE [LARGE SCALE GENOMIC DNA]</scope>
    <source>
        <strain evidence="5">ATCC 10712 / CBS 650.69 / DSM 40230 / JCM 4526 / NBRC 13096 / PD 04745</strain>
    </source>
</reference>
<dbReference type="InterPro" id="IPR025110">
    <property type="entry name" value="AMP-bd_C"/>
</dbReference>
<proteinExistence type="predicted"/>
<dbReference type="GO" id="GO:0031177">
    <property type="term" value="F:phosphopantetheine binding"/>
    <property type="evidence" value="ECO:0007669"/>
    <property type="project" value="TreeGrafter"/>
</dbReference>
<feature type="domain" description="AMP-dependent synthetase/ligase" evidence="2">
    <location>
        <begin position="20"/>
        <end position="371"/>
    </location>
</feature>
<dbReference type="GeneID" id="51866737"/>
<dbReference type="GO" id="GO:0044550">
    <property type="term" value="P:secondary metabolite biosynthetic process"/>
    <property type="evidence" value="ECO:0007669"/>
    <property type="project" value="TreeGrafter"/>
</dbReference>
<dbReference type="STRING" id="953739.SVEN_6206"/>
<dbReference type="HOGENOM" id="CLU_000022_2_12_11"/>
<dbReference type="GO" id="GO:0004467">
    <property type="term" value="F:long-chain fatty acid-CoA ligase activity"/>
    <property type="evidence" value="ECO:0007669"/>
    <property type="project" value="UniProtKB-EC"/>
</dbReference>
<dbReference type="PATRIC" id="fig|953739.5.peg.1412"/>
<keyword evidence="5" id="KW-1185">Reference proteome</keyword>
<keyword evidence="4" id="KW-0436">Ligase</keyword>
<accession>F2RDK0</accession>
<dbReference type="InterPro" id="IPR042099">
    <property type="entry name" value="ANL_N_sf"/>
</dbReference>
<dbReference type="EMBL" id="FR845719">
    <property type="protein sequence ID" value="CCA59492.1"/>
    <property type="molecule type" value="Genomic_DNA"/>
</dbReference>
<dbReference type="eggNOG" id="COG1020">
    <property type="taxonomic scope" value="Bacteria"/>
</dbReference>
<dbReference type="AlphaFoldDB" id="F2RDK0"/>
<evidence type="ECO:0000259" key="3">
    <source>
        <dbReference type="Pfam" id="PF13193"/>
    </source>
</evidence>
<dbReference type="GO" id="GO:0005737">
    <property type="term" value="C:cytoplasm"/>
    <property type="evidence" value="ECO:0007669"/>
    <property type="project" value="TreeGrafter"/>
</dbReference>
<dbReference type="Pfam" id="PF00501">
    <property type="entry name" value="AMP-binding"/>
    <property type="match status" value="1"/>
</dbReference>
<evidence type="ECO:0000313" key="5">
    <source>
        <dbReference type="Proteomes" id="UP000006854"/>
    </source>
</evidence>
<dbReference type="SUPFAM" id="SSF56801">
    <property type="entry name" value="Acetyl-CoA synthetase-like"/>
    <property type="match status" value="1"/>
</dbReference>
<dbReference type="Pfam" id="PF13193">
    <property type="entry name" value="AMP-binding_C"/>
    <property type="match status" value="1"/>
</dbReference>
<dbReference type="InterPro" id="IPR000873">
    <property type="entry name" value="AMP-dep_synth/lig_dom"/>
</dbReference>
<evidence type="ECO:0000256" key="1">
    <source>
        <dbReference type="SAM" id="MobiDB-lite"/>
    </source>
</evidence>
<dbReference type="InterPro" id="IPR020845">
    <property type="entry name" value="AMP-binding_CS"/>
</dbReference>
<dbReference type="EC" id="6.2.1.3" evidence="4"/>
<dbReference type="KEGG" id="sve:SVEN_6206"/>
<feature type="domain" description="AMP-binding enzyme C-terminal" evidence="3">
    <location>
        <begin position="428"/>
        <end position="501"/>
    </location>
</feature>
<dbReference type="PANTHER" id="PTHR45527">
    <property type="entry name" value="NONRIBOSOMAL PEPTIDE SYNTHETASE"/>
    <property type="match status" value="1"/>
</dbReference>
<evidence type="ECO:0000313" key="4">
    <source>
        <dbReference type="EMBL" id="CCA59492.1"/>
    </source>
</evidence>
<dbReference type="RefSeq" id="WP_015037387.1">
    <property type="nucleotide sequence ID" value="NC_018750.1"/>
</dbReference>
<dbReference type="GO" id="GO:0043041">
    <property type="term" value="P:amino acid activation for nonribosomal peptide biosynthetic process"/>
    <property type="evidence" value="ECO:0007669"/>
    <property type="project" value="TreeGrafter"/>
</dbReference>
<evidence type="ECO:0000259" key="2">
    <source>
        <dbReference type="Pfam" id="PF00501"/>
    </source>
</evidence>
<dbReference type="Proteomes" id="UP000006854">
    <property type="component" value="Chromosome"/>
</dbReference>
<feature type="region of interest" description="Disordered" evidence="1">
    <location>
        <begin position="104"/>
        <end position="156"/>
    </location>
</feature>
<protein>
    <submittedName>
        <fullName evidence="4">Long-chain-fatty-acid--CoA ligase</fullName>
        <ecNumber evidence="4">6.2.1.3</ecNumber>
    </submittedName>
</protein>
<dbReference type="Gene3D" id="3.30.300.30">
    <property type="match status" value="1"/>
</dbReference>
<dbReference type="PROSITE" id="PS00455">
    <property type="entry name" value="AMP_BINDING"/>
    <property type="match status" value="1"/>
</dbReference>
<organism evidence="4 5">
    <name type="scientific">Streptomyces venezuelae (strain ATCC 10712 / CBS 650.69 / DSM 40230 / JCM 4526 / NBRC 13096 / PD 04745)</name>
    <dbReference type="NCBI Taxonomy" id="953739"/>
    <lineage>
        <taxon>Bacteria</taxon>
        <taxon>Bacillati</taxon>
        <taxon>Actinomycetota</taxon>
        <taxon>Actinomycetes</taxon>
        <taxon>Kitasatosporales</taxon>
        <taxon>Streptomycetaceae</taxon>
        <taxon>Streptomyces</taxon>
    </lineage>
</organism>
<dbReference type="PANTHER" id="PTHR45527:SF1">
    <property type="entry name" value="FATTY ACID SYNTHASE"/>
    <property type="match status" value="1"/>
</dbReference>
<sequence>MRPGGPAPDPALFHTYLLSAARHTPDAPALVCRDQEWSHGLLAERVAALADTLHAHGLRAGERIALEFSPCPEAVALQIAAASLGLVFVPVGPDLPAERKANILRRTTPRAHVTPPGRTPPQAPGRATGTLGPDGRLELTGAGRAPGERHTPAPSDPLYIIFTSGSTGEPKGIVMSHGAVVSFYRGFSGFGVRPGVRLGSTSPLQFDFSLLDLGLALGAGGCLVQVPALLLQQPQGLVRHLRHHGVEQMNGVPSIWRGVLDAGAADLLADTPLDTILYAGEGFPLHGLQELRRALPAARIVNGFGHSESIACAWKVLPGEIPHREGRVPFGSRAIDGMRMYLVRPDGTPEDRPGEVAELYVEGDALFDGYWQDPETTGAALVPSPLGTGRRAFRSGDLASRDERGEFYFHARKDSQVKIRGNRVELEEIDACLLGHPAVDLSATIVSGTGGSIVTFVRPSAPAPGGLADELRRHAVRHLPRYMVPSRFRIVDEIPLTSNGKTDRHEMARRWEGR</sequence>
<dbReference type="InterPro" id="IPR045851">
    <property type="entry name" value="AMP-bd_C_sf"/>
</dbReference>
<gene>
    <name evidence="4" type="ordered locus">SVEN_6206</name>
</gene>